<dbReference type="SUPFAM" id="SSF56112">
    <property type="entry name" value="Protein kinase-like (PK-like)"/>
    <property type="match status" value="1"/>
</dbReference>
<dbReference type="InterPro" id="IPR000719">
    <property type="entry name" value="Prot_kinase_dom"/>
</dbReference>
<dbReference type="InterPro" id="IPR025287">
    <property type="entry name" value="WAK_GUB"/>
</dbReference>
<dbReference type="InterPro" id="IPR032872">
    <property type="entry name" value="WAK_assoc_C"/>
</dbReference>
<evidence type="ECO:0000313" key="18">
    <source>
        <dbReference type="Proteomes" id="UP001055439"/>
    </source>
</evidence>
<gene>
    <name evidence="17" type="ORF">MUK42_27315</name>
</gene>
<dbReference type="Pfam" id="PF00069">
    <property type="entry name" value="Pkinase"/>
    <property type="match status" value="1"/>
</dbReference>
<organism evidence="17 18">
    <name type="scientific">Musa troglodytarum</name>
    <name type="common">fe'i banana</name>
    <dbReference type="NCBI Taxonomy" id="320322"/>
    <lineage>
        <taxon>Eukaryota</taxon>
        <taxon>Viridiplantae</taxon>
        <taxon>Streptophyta</taxon>
        <taxon>Embryophyta</taxon>
        <taxon>Tracheophyta</taxon>
        <taxon>Spermatophyta</taxon>
        <taxon>Magnoliopsida</taxon>
        <taxon>Liliopsida</taxon>
        <taxon>Zingiberales</taxon>
        <taxon>Musaceae</taxon>
        <taxon>Musa</taxon>
    </lineage>
</organism>
<comment type="subcellular location">
    <subcellularLocation>
        <location evidence="1">Membrane</location>
        <topology evidence="1">Single-pass type I membrane protein</topology>
    </subcellularLocation>
</comment>
<dbReference type="GO" id="GO:0016020">
    <property type="term" value="C:membrane"/>
    <property type="evidence" value="ECO:0007669"/>
    <property type="project" value="UniProtKB-SubCell"/>
</dbReference>
<dbReference type="AlphaFoldDB" id="A0A9E7F5B6"/>
<keyword evidence="9 14" id="KW-1133">Transmembrane helix</keyword>
<dbReference type="Proteomes" id="UP001055439">
    <property type="component" value="Chromosome 2"/>
</dbReference>
<proteinExistence type="predicted"/>
<evidence type="ECO:0000256" key="3">
    <source>
        <dbReference type="ARBA" id="ARBA00022679"/>
    </source>
</evidence>
<reference evidence="17" key="1">
    <citation type="submission" date="2022-05" db="EMBL/GenBank/DDBJ databases">
        <title>The Musa troglodytarum L. genome provides insights into the mechanism of non-climacteric behaviour and enrichment of carotenoids.</title>
        <authorList>
            <person name="Wang J."/>
        </authorList>
    </citation>
    <scope>NUCLEOTIDE SEQUENCE</scope>
    <source>
        <tissue evidence="17">Leaf</tissue>
    </source>
</reference>
<dbReference type="PANTHER" id="PTHR27009">
    <property type="entry name" value="RUST RESISTANCE KINASE LR10-RELATED"/>
    <property type="match status" value="1"/>
</dbReference>
<keyword evidence="7 17" id="KW-0418">Kinase</keyword>
<keyword evidence="10 14" id="KW-0472">Membrane</keyword>
<feature type="signal peptide" evidence="15">
    <location>
        <begin position="1"/>
        <end position="29"/>
    </location>
</feature>
<keyword evidence="4 14" id="KW-0812">Transmembrane</keyword>
<dbReference type="Pfam" id="PF14380">
    <property type="entry name" value="WAK_assoc"/>
    <property type="match status" value="1"/>
</dbReference>
<keyword evidence="3" id="KW-0808">Transferase</keyword>
<feature type="chain" id="PRO_5039042652" evidence="15">
    <location>
        <begin position="30"/>
        <end position="675"/>
    </location>
</feature>
<feature type="region of interest" description="Disordered" evidence="13">
    <location>
        <begin position="640"/>
        <end position="662"/>
    </location>
</feature>
<evidence type="ECO:0000256" key="13">
    <source>
        <dbReference type="SAM" id="MobiDB-lite"/>
    </source>
</evidence>
<dbReference type="Gene3D" id="3.30.200.20">
    <property type="entry name" value="Phosphorylase Kinase, domain 1"/>
    <property type="match status" value="1"/>
</dbReference>
<dbReference type="InterPro" id="IPR011009">
    <property type="entry name" value="Kinase-like_dom_sf"/>
</dbReference>
<evidence type="ECO:0000256" key="12">
    <source>
        <dbReference type="PROSITE-ProRule" id="PRU10141"/>
    </source>
</evidence>
<protein>
    <submittedName>
        <fullName evidence="17">Receptor-like protein kinase</fullName>
    </submittedName>
</protein>
<dbReference type="Gene3D" id="1.10.510.10">
    <property type="entry name" value="Transferase(Phosphotransferase) domain 1"/>
    <property type="match status" value="1"/>
</dbReference>
<keyword evidence="17" id="KW-0675">Receptor</keyword>
<dbReference type="PROSITE" id="PS00107">
    <property type="entry name" value="PROTEIN_KINASE_ATP"/>
    <property type="match status" value="1"/>
</dbReference>
<dbReference type="InterPro" id="IPR008271">
    <property type="entry name" value="Ser/Thr_kinase_AS"/>
</dbReference>
<evidence type="ECO:0000256" key="4">
    <source>
        <dbReference type="ARBA" id="ARBA00022692"/>
    </source>
</evidence>
<dbReference type="GO" id="GO:0004674">
    <property type="term" value="F:protein serine/threonine kinase activity"/>
    <property type="evidence" value="ECO:0007669"/>
    <property type="project" value="UniProtKB-KW"/>
</dbReference>
<dbReference type="EMBL" id="CP097504">
    <property type="protein sequence ID" value="URD88221.1"/>
    <property type="molecule type" value="Genomic_DNA"/>
</dbReference>
<evidence type="ECO:0000256" key="10">
    <source>
        <dbReference type="ARBA" id="ARBA00023136"/>
    </source>
</evidence>
<evidence type="ECO:0000256" key="7">
    <source>
        <dbReference type="ARBA" id="ARBA00022777"/>
    </source>
</evidence>
<keyword evidence="6 12" id="KW-0547">Nucleotide-binding</keyword>
<dbReference type="InterPro" id="IPR017441">
    <property type="entry name" value="Protein_kinase_ATP_BS"/>
</dbReference>
<keyword evidence="5 15" id="KW-0732">Signal</keyword>
<dbReference type="GO" id="GO:0030247">
    <property type="term" value="F:polysaccharide binding"/>
    <property type="evidence" value="ECO:0007669"/>
    <property type="project" value="InterPro"/>
</dbReference>
<evidence type="ECO:0000256" key="6">
    <source>
        <dbReference type="ARBA" id="ARBA00022741"/>
    </source>
</evidence>
<keyword evidence="2" id="KW-0723">Serine/threonine-protein kinase</keyword>
<name>A0A9E7F5B6_9LILI</name>
<evidence type="ECO:0000256" key="8">
    <source>
        <dbReference type="ARBA" id="ARBA00022840"/>
    </source>
</evidence>
<sequence>MVPLTSCFLFTTATIFSFFFLYLPTLSTSQNNYSYYYEACKPYVCGTVLVTFPFFSTESFCGLPGFMITCDPSSPLPTITFSDRPYQVNKISLDDSLLLVSDSQLAQHLRSNSCDAAGLRNHFLPAAGFASFQIPKWISYLNFSWCHRDGGPLPPNFTRETVKYGGCQGSTSLYFLSGTLDNDTMLPAACDHALMPILLTSIADAKLTLAKLKNSSVVQWDNLFPLLDKGFALQWDYNDTDCSVCQDSGGRCGYNQTTRKPLCFCKDRCRRDGNVGATKFGTWKIVLAAVVPTAFLAGLFAFVKFKEKGASLVHRLIRKRSTRPSGGSEIKEFISNYKSMLTTEYSYADVRKITNGFKEKLGEGGYGNVYKGKLPNGLLVAAKVLEKTKGDGQDFVNEVATIGRIHHVSVIRLLGFCCDDTRRALIYELMPRGSLADLMSKEEMRQKLGARRLLDIALGIARGVEYLHNGCEKRILHLDIKPQNVLLDGRLQPKISDFGLARSYSRKDSSVSLTGARGTVGYIAPEVFLRSLGGVSHKSDVYSFGILLLEMAMGKKDAAAETEPSSENKYFPDWIYNQLQEWLRVDMEDVVAVVEEDVAILKKMVMVGLWCIQTDPVSRPSMLGVVEMLRGAAELIDMPPKPRLFSPPRQQPRESTSYGDHGTRSFYYTFESQSC</sequence>
<evidence type="ECO:0000256" key="15">
    <source>
        <dbReference type="SAM" id="SignalP"/>
    </source>
</evidence>
<dbReference type="GO" id="GO:0005524">
    <property type="term" value="F:ATP binding"/>
    <property type="evidence" value="ECO:0007669"/>
    <property type="project" value="UniProtKB-UniRule"/>
</dbReference>
<evidence type="ECO:0000256" key="1">
    <source>
        <dbReference type="ARBA" id="ARBA00004479"/>
    </source>
</evidence>
<feature type="transmembrane region" description="Helical" evidence="14">
    <location>
        <begin position="285"/>
        <end position="305"/>
    </location>
</feature>
<dbReference type="FunFam" id="3.30.200.20:FF:000178">
    <property type="entry name" value="serine/threonine-protein kinase PBS1-like"/>
    <property type="match status" value="1"/>
</dbReference>
<feature type="domain" description="Protein kinase" evidence="16">
    <location>
        <begin position="355"/>
        <end position="636"/>
    </location>
</feature>
<keyword evidence="11" id="KW-0325">Glycoprotein</keyword>
<evidence type="ECO:0000259" key="16">
    <source>
        <dbReference type="PROSITE" id="PS50011"/>
    </source>
</evidence>
<dbReference type="OrthoDB" id="544400at2759"/>
<evidence type="ECO:0000256" key="2">
    <source>
        <dbReference type="ARBA" id="ARBA00022527"/>
    </source>
</evidence>
<evidence type="ECO:0000313" key="17">
    <source>
        <dbReference type="EMBL" id="URD88221.1"/>
    </source>
</evidence>
<dbReference type="SMART" id="SM00220">
    <property type="entry name" value="S_TKc"/>
    <property type="match status" value="1"/>
</dbReference>
<feature type="binding site" evidence="12">
    <location>
        <position position="383"/>
    </location>
    <ligand>
        <name>ATP</name>
        <dbReference type="ChEBI" id="CHEBI:30616"/>
    </ligand>
</feature>
<dbReference type="PROSITE" id="PS50011">
    <property type="entry name" value="PROTEIN_KINASE_DOM"/>
    <property type="match status" value="1"/>
</dbReference>
<dbReference type="Pfam" id="PF13947">
    <property type="entry name" value="GUB_WAK_bind"/>
    <property type="match status" value="1"/>
</dbReference>
<evidence type="ECO:0000256" key="14">
    <source>
        <dbReference type="SAM" id="Phobius"/>
    </source>
</evidence>
<dbReference type="FunFam" id="1.10.510.10:FF:000590">
    <property type="entry name" value="PR5-like receptor kinase"/>
    <property type="match status" value="1"/>
</dbReference>
<keyword evidence="18" id="KW-1185">Reference proteome</keyword>
<accession>A0A9E7F5B6</accession>
<evidence type="ECO:0000256" key="9">
    <source>
        <dbReference type="ARBA" id="ARBA00022989"/>
    </source>
</evidence>
<keyword evidence="8 12" id="KW-0067">ATP-binding</keyword>
<evidence type="ECO:0000256" key="11">
    <source>
        <dbReference type="ARBA" id="ARBA00023180"/>
    </source>
</evidence>
<dbReference type="InterPro" id="IPR045874">
    <property type="entry name" value="LRK10/LRL21-25-like"/>
</dbReference>
<dbReference type="PROSITE" id="PS00108">
    <property type="entry name" value="PROTEIN_KINASE_ST"/>
    <property type="match status" value="1"/>
</dbReference>
<evidence type="ECO:0000256" key="5">
    <source>
        <dbReference type="ARBA" id="ARBA00022729"/>
    </source>
</evidence>